<feature type="region of interest" description="Disordered" evidence="1">
    <location>
        <begin position="1"/>
        <end position="26"/>
    </location>
</feature>
<dbReference type="Gene3D" id="3.90.180.10">
    <property type="entry name" value="Medium-chain alcohol dehydrogenases, catalytic domain"/>
    <property type="match status" value="1"/>
</dbReference>
<comment type="caution">
    <text evidence="3">The sequence shown here is derived from an EMBL/GenBank/DDBJ whole genome shotgun (WGS) entry which is preliminary data.</text>
</comment>
<dbReference type="Gene3D" id="3.40.50.720">
    <property type="entry name" value="NAD(P)-binding Rossmann-like Domain"/>
    <property type="match status" value="1"/>
</dbReference>
<name>A0A5A9ZW66_9ACTN</name>
<dbReference type="AlphaFoldDB" id="A0A5A9ZW66"/>
<accession>A0A5A9ZW66</accession>
<dbReference type="Pfam" id="PF08240">
    <property type="entry name" value="ADH_N"/>
    <property type="match status" value="1"/>
</dbReference>
<dbReference type="SUPFAM" id="SSF51735">
    <property type="entry name" value="NAD(P)-binding Rossmann-fold domains"/>
    <property type="match status" value="1"/>
</dbReference>
<dbReference type="InterPro" id="IPR052585">
    <property type="entry name" value="Lipid_raft_assoc_Zn_ADH"/>
</dbReference>
<dbReference type="InterPro" id="IPR011032">
    <property type="entry name" value="GroES-like_sf"/>
</dbReference>
<dbReference type="InterPro" id="IPR036291">
    <property type="entry name" value="NAD(P)-bd_dom_sf"/>
</dbReference>
<dbReference type="PANTHER" id="PTHR43482:SF1">
    <property type="entry name" value="PROTEIN AST1-RELATED"/>
    <property type="match status" value="1"/>
</dbReference>
<dbReference type="Proteomes" id="UP000324965">
    <property type="component" value="Unassembled WGS sequence"/>
</dbReference>
<reference evidence="3 4" key="1">
    <citation type="submission" date="2019-05" db="EMBL/GenBank/DDBJ databases">
        <authorList>
            <person name="Hariharan J."/>
            <person name="Choudoir M.J."/>
            <person name="Diebold P."/>
            <person name="Panke-Buisse K."/>
            <person name="Buckley D.H."/>
        </authorList>
    </citation>
    <scope>NUCLEOTIDE SEQUENCE [LARGE SCALE GENOMIC DNA]</scope>
    <source>
        <strain evidence="3 4">SUN51</strain>
    </source>
</reference>
<evidence type="ECO:0000259" key="2">
    <source>
        <dbReference type="SMART" id="SM00829"/>
    </source>
</evidence>
<sequence length="297" mass="29977">MRAATVSRFGGPEAVEITEHPLPEPGEGQVRVKVKAAAVNPVDVAMRSGVFGGQGPLGLGFDVAGVVDAAGPGAHWTVGERVFAVVTGHHKPLGTHADHIVVDAGILAPSPASLDDVHAATLPLNATTASQALDLLGLAPGQSLLVVGANGGVGTHAVELAHRRGLKVTGAAEAAFEDFVRARGADHFLARGGTPEPASFDGVLDTAILGAAALAAVRDDGAYAGVWPGNEPASERGIRIEAVDVRSDAALLAELARLADQGVLLARVATTYPLTAAAEAHARLARGGLSGRIVLVP</sequence>
<feature type="domain" description="Enoyl reductase (ER)" evidence="2">
    <location>
        <begin position="10"/>
        <end position="295"/>
    </location>
</feature>
<evidence type="ECO:0000256" key="1">
    <source>
        <dbReference type="SAM" id="MobiDB-lite"/>
    </source>
</evidence>
<dbReference type="OrthoDB" id="9787435at2"/>
<dbReference type="GO" id="GO:0016491">
    <property type="term" value="F:oxidoreductase activity"/>
    <property type="evidence" value="ECO:0007669"/>
    <property type="project" value="InterPro"/>
</dbReference>
<dbReference type="CDD" id="cd05289">
    <property type="entry name" value="MDR_like_2"/>
    <property type="match status" value="1"/>
</dbReference>
<organism evidence="3 4">
    <name type="scientific">Streptomyces apricus</name>
    <dbReference type="NCBI Taxonomy" id="1828112"/>
    <lineage>
        <taxon>Bacteria</taxon>
        <taxon>Bacillati</taxon>
        <taxon>Actinomycetota</taxon>
        <taxon>Actinomycetes</taxon>
        <taxon>Kitasatosporales</taxon>
        <taxon>Streptomycetaceae</taxon>
        <taxon>Streptomyces</taxon>
    </lineage>
</organism>
<evidence type="ECO:0000313" key="3">
    <source>
        <dbReference type="EMBL" id="KAA0921708.1"/>
    </source>
</evidence>
<dbReference type="EMBL" id="VDFC01000079">
    <property type="protein sequence ID" value="KAA0921708.1"/>
    <property type="molecule type" value="Genomic_DNA"/>
</dbReference>
<protein>
    <submittedName>
        <fullName evidence="3">NADP-dependent oxidoreductase</fullName>
    </submittedName>
</protein>
<keyword evidence="4" id="KW-1185">Reference proteome</keyword>
<dbReference type="Pfam" id="PF13602">
    <property type="entry name" value="ADH_zinc_N_2"/>
    <property type="match status" value="1"/>
</dbReference>
<dbReference type="InterPro" id="IPR013154">
    <property type="entry name" value="ADH-like_N"/>
</dbReference>
<proteinExistence type="predicted"/>
<dbReference type="SUPFAM" id="SSF50129">
    <property type="entry name" value="GroES-like"/>
    <property type="match status" value="1"/>
</dbReference>
<gene>
    <name evidence="3" type="ORF">FGF04_35585</name>
</gene>
<dbReference type="InterPro" id="IPR020843">
    <property type="entry name" value="ER"/>
</dbReference>
<evidence type="ECO:0000313" key="4">
    <source>
        <dbReference type="Proteomes" id="UP000324965"/>
    </source>
</evidence>
<dbReference type="PANTHER" id="PTHR43482">
    <property type="entry name" value="PROTEIN AST1-RELATED"/>
    <property type="match status" value="1"/>
</dbReference>
<dbReference type="SMART" id="SM00829">
    <property type="entry name" value="PKS_ER"/>
    <property type="match status" value="1"/>
</dbReference>